<organism evidence="1 2">
    <name type="scientific">Streptomyces lasiicapitis</name>
    <dbReference type="NCBI Taxonomy" id="1923961"/>
    <lineage>
        <taxon>Bacteria</taxon>
        <taxon>Bacillati</taxon>
        <taxon>Actinomycetota</taxon>
        <taxon>Actinomycetes</taxon>
        <taxon>Kitasatosporales</taxon>
        <taxon>Streptomycetaceae</taxon>
        <taxon>Streptomyces</taxon>
    </lineage>
</organism>
<gene>
    <name evidence="1" type="ORF">GCM10012286_25800</name>
</gene>
<dbReference type="RefSeq" id="WP_229696910.1">
    <property type="nucleotide sequence ID" value="NZ_BMNG01000005.1"/>
</dbReference>
<reference evidence="2" key="1">
    <citation type="journal article" date="2019" name="Int. J. Syst. Evol. Microbiol.">
        <title>The Global Catalogue of Microorganisms (GCM) 10K type strain sequencing project: providing services to taxonomists for standard genome sequencing and annotation.</title>
        <authorList>
            <consortium name="The Broad Institute Genomics Platform"/>
            <consortium name="The Broad Institute Genome Sequencing Center for Infectious Disease"/>
            <person name="Wu L."/>
            <person name="Ma J."/>
        </authorList>
    </citation>
    <scope>NUCLEOTIDE SEQUENCE [LARGE SCALE GENOMIC DNA]</scope>
    <source>
        <strain evidence="2">CGMCC 4.7349</strain>
    </source>
</reference>
<name>A0ABQ2LTF2_9ACTN</name>
<accession>A0ABQ2LTF2</accession>
<comment type="caution">
    <text evidence="1">The sequence shown here is derived from an EMBL/GenBank/DDBJ whole genome shotgun (WGS) entry which is preliminary data.</text>
</comment>
<keyword evidence="2" id="KW-1185">Reference proteome</keyword>
<evidence type="ECO:0000313" key="2">
    <source>
        <dbReference type="Proteomes" id="UP000656881"/>
    </source>
</evidence>
<sequence length="143" mass="15475">MAALAHPLPGQARREWTDAHVAMIPLGRRFDAVRVPAERIHAAVGSDESATVAAALEDWLRGPVVQDLRSGLGPYYVLVAPDAEWQGEEVRLSTGTYLGVPRVGHIAYLMTWVVQPQRPGDLCDVGCLRALLSVAEPLKAVES</sequence>
<dbReference type="EMBL" id="BMNG01000005">
    <property type="protein sequence ID" value="GGO42991.1"/>
    <property type="molecule type" value="Genomic_DNA"/>
</dbReference>
<proteinExistence type="predicted"/>
<evidence type="ECO:0000313" key="1">
    <source>
        <dbReference type="EMBL" id="GGO42991.1"/>
    </source>
</evidence>
<protein>
    <submittedName>
        <fullName evidence="1">Uncharacterized protein</fullName>
    </submittedName>
</protein>
<dbReference type="Proteomes" id="UP000656881">
    <property type="component" value="Unassembled WGS sequence"/>
</dbReference>